<accession>A0A377E619</accession>
<dbReference type="EMBL" id="UGEX01000003">
    <property type="protein sequence ID" value="STM58649.1"/>
    <property type="molecule type" value="Genomic_DNA"/>
</dbReference>
<sequence length="67" mass="7677">MDDKQLQAQAAFSKASQPAIDASLNLRFSFLFSHPYANLQHFIIFFLGHRPDHPGKLYLVTDNRCRA</sequence>
<dbReference type="AlphaFoldDB" id="A0A377E619"/>
<name>A0A377E619_ECOLX</name>
<evidence type="ECO:0000313" key="3">
    <source>
        <dbReference type="Proteomes" id="UP000254088"/>
    </source>
</evidence>
<proteinExistence type="predicted"/>
<dbReference type="Proteomes" id="UP000254405">
    <property type="component" value="Unassembled WGS sequence"/>
</dbReference>
<gene>
    <name evidence="2" type="ORF">NCTC10429_05268</name>
    <name evidence="1" type="ORF">NCTC8985_01638</name>
</gene>
<dbReference type="EMBL" id="UGCO01000001">
    <property type="protein sequence ID" value="STI76379.1"/>
    <property type="molecule type" value="Genomic_DNA"/>
</dbReference>
<organism evidence="2 3">
    <name type="scientific">Escherichia coli</name>
    <dbReference type="NCBI Taxonomy" id="562"/>
    <lineage>
        <taxon>Bacteria</taxon>
        <taxon>Pseudomonadati</taxon>
        <taxon>Pseudomonadota</taxon>
        <taxon>Gammaproteobacteria</taxon>
        <taxon>Enterobacterales</taxon>
        <taxon>Enterobacteriaceae</taxon>
        <taxon>Escherichia</taxon>
    </lineage>
</organism>
<dbReference type="Pfam" id="PF23693">
    <property type="entry name" value="YmgM"/>
    <property type="match status" value="1"/>
</dbReference>
<dbReference type="RefSeq" id="WP_120795381.1">
    <property type="nucleotide sequence ID" value="NZ_CP026202.1"/>
</dbReference>
<dbReference type="InterPro" id="IPR057787">
    <property type="entry name" value="YmgM"/>
</dbReference>
<protein>
    <submittedName>
        <fullName evidence="2">Uncharacterized protein</fullName>
    </submittedName>
</protein>
<evidence type="ECO:0000313" key="2">
    <source>
        <dbReference type="EMBL" id="STM58649.1"/>
    </source>
</evidence>
<evidence type="ECO:0000313" key="4">
    <source>
        <dbReference type="Proteomes" id="UP000254405"/>
    </source>
</evidence>
<evidence type="ECO:0000313" key="1">
    <source>
        <dbReference type="EMBL" id="STI76379.1"/>
    </source>
</evidence>
<dbReference type="Proteomes" id="UP000254088">
    <property type="component" value="Unassembled WGS sequence"/>
</dbReference>
<reference evidence="3 4" key="1">
    <citation type="submission" date="2018-06" db="EMBL/GenBank/DDBJ databases">
        <authorList>
            <consortium name="Pathogen Informatics"/>
            <person name="Doyle S."/>
        </authorList>
    </citation>
    <scope>NUCLEOTIDE SEQUENCE [LARGE SCALE GENOMIC DNA]</scope>
    <source>
        <strain evidence="2 3">NCTC10429</strain>
        <strain evidence="1 4">NCTC8985</strain>
    </source>
</reference>